<dbReference type="Proteomes" id="UP000184231">
    <property type="component" value="Unassembled WGS sequence"/>
</dbReference>
<evidence type="ECO:0000313" key="2">
    <source>
        <dbReference type="Proteomes" id="UP000184231"/>
    </source>
</evidence>
<name>A0A1M6LA32_9FLAO</name>
<proteinExistence type="predicted"/>
<dbReference type="RefSeq" id="WP_072765573.1">
    <property type="nucleotide sequence ID" value="NZ_FQYX01000030.1"/>
</dbReference>
<dbReference type="STRING" id="558155.SAMN04487911_13036"/>
<gene>
    <name evidence="1" type="ORF">SAMN04487911_13036</name>
</gene>
<accession>A0A1M6LA32</accession>
<dbReference type="OrthoDB" id="765218at2"/>
<keyword evidence="2" id="KW-1185">Reference proteome</keyword>
<sequence length="103" mass="12440">MSKDFTLPEFIFGEFPIKDDSFNDQRQFIVHRGISLIEVIAHDEFEDVVFDGKTRKKYSYFGEDFTFAYHTNNTEHSNHGELEVLDSAWEWYREYLIWEDTQE</sequence>
<organism evidence="1 2">
    <name type="scientific">Arenibacter nanhaiticus</name>
    <dbReference type="NCBI Taxonomy" id="558155"/>
    <lineage>
        <taxon>Bacteria</taxon>
        <taxon>Pseudomonadati</taxon>
        <taxon>Bacteroidota</taxon>
        <taxon>Flavobacteriia</taxon>
        <taxon>Flavobacteriales</taxon>
        <taxon>Flavobacteriaceae</taxon>
        <taxon>Arenibacter</taxon>
    </lineage>
</organism>
<evidence type="ECO:0000313" key="1">
    <source>
        <dbReference type="EMBL" id="SHJ68068.1"/>
    </source>
</evidence>
<dbReference type="EMBL" id="FQYX01000030">
    <property type="protein sequence ID" value="SHJ68068.1"/>
    <property type="molecule type" value="Genomic_DNA"/>
</dbReference>
<dbReference type="AlphaFoldDB" id="A0A1M6LA32"/>
<protein>
    <submittedName>
        <fullName evidence="1">Uncharacterized protein</fullName>
    </submittedName>
</protein>
<reference evidence="1 2" key="1">
    <citation type="submission" date="2016-11" db="EMBL/GenBank/DDBJ databases">
        <authorList>
            <person name="Jaros S."/>
            <person name="Januszkiewicz K."/>
            <person name="Wedrychowicz H."/>
        </authorList>
    </citation>
    <scope>NUCLEOTIDE SEQUENCE [LARGE SCALE GENOMIC DNA]</scope>
    <source>
        <strain evidence="1 2">CGMCC 1.8863</strain>
    </source>
</reference>